<dbReference type="EMBL" id="MT142781">
    <property type="protein sequence ID" value="QJA88476.1"/>
    <property type="molecule type" value="Genomic_DNA"/>
</dbReference>
<name>A0A6M3JR29_9ZZZZ</name>
<evidence type="ECO:0000313" key="2">
    <source>
        <dbReference type="EMBL" id="QJA88476.1"/>
    </source>
</evidence>
<reference evidence="1" key="1">
    <citation type="submission" date="2020-03" db="EMBL/GenBank/DDBJ databases">
        <title>The deep terrestrial virosphere.</title>
        <authorList>
            <person name="Holmfeldt K."/>
            <person name="Nilsson E."/>
            <person name="Simone D."/>
            <person name="Lopez-Fernandez M."/>
            <person name="Wu X."/>
            <person name="de Brujin I."/>
            <person name="Lundin D."/>
            <person name="Andersson A."/>
            <person name="Bertilsson S."/>
            <person name="Dopson M."/>
        </authorList>
    </citation>
    <scope>NUCLEOTIDE SEQUENCE</scope>
    <source>
        <strain evidence="1">MM415A03066</strain>
        <strain evidence="2">MM415B02756</strain>
    </source>
</reference>
<accession>A0A6M3JR29</accession>
<sequence length="343" mass="35604">MANEFKHASVGAELSQAEWEAVGAHVFASQVTGDLLYASSASQLSRLAKGTARQLLQMNAGATLPEWATNIDIPGNLDVGNATTLDGSLTVGGGYGATGATISDAGVIQANGAISTDIATASTSKTTGSIIAGGGIGASGSIWADYVVSFSTAGPGFGAYIPAASGATTGLLIIQGNGNGAADNMGYNFEYAPSVSYFRFRSMDIDGSATSGNIFRVNDGTDDMKLYGDITPTADGAGNCGTAALTWADMHTVLFNGADINLDNDWTMLEAEDFPGYPGGWALTHRQPWRKADVLSNVIPGTGSRLFPEGEKPVFAVTEDFIEYKGRRLTPEILDRLLYLVAA</sequence>
<evidence type="ECO:0000313" key="1">
    <source>
        <dbReference type="EMBL" id="QJA71738.1"/>
    </source>
</evidence>
<organism evidence="1">
    <name type="scientific">viral metagenome</name>
    <dbReference type="NCBI Taxonomy" id="1070528"/>
    <lineage>
        <taxon>unclassified sequences</taxon>
        <taxon>metagenomes</taxon>
        <taxon>organismal metagenomes</taxon>
    </lineage>
</organism>
<protein>
    <submittedName>
        <fullName evidence="1">Uncharacterized protein</fullName>
    </submittedName>
</protein>
<dbReference type="EMBL" id="MT141896">
    <property type="protein sequence ID" value="QJA71738.1"/>
    <property type="molecule type" value="Genomic_DNA"/>
</dbReference>
<gene>
    <name evidence="1" type="ORF">MM415A03066_0003</name>
    <name evidence="2" type="ORF">MM415B02756_0007</name>
</gene>
<proteinExistence type="predicted"/>
<dbReference type="AlphaFoldDB" id="A0A6M3JR29"/>